<dbReference type="GO" id="GO:0000428">
    <property type="term" value="C:DNA-directed RNA polymerase complex"/>
    <property type="evidence" value="ECO:0007669"/>
    <property type="project" value="UniProtKB-KW"/>
</dbReference>
<keyword evidence="8" id="KW-0804">Transcription</keyword>
<proteinExistence type="inferred from homology"/>
<feature type="compositionally biased region" description="Acidic residues" evidence="10">
    <location>
        <begin position="13"/>
        <end position="54"/>
    </location>
</feature>
<evidence type="ECO:0000256" key="7">
    <source>
        <dbReference type="ARBA" id="ARBA00023125"/>
    </source>
</evidence>
<dbReference type="InterPro" id="IPR007634">
    <property type="entry name" value="RNA_pol_sigma_54_DNA-bd"/>
</dbReference>
<dbReference type="AlphaFoldDB" id="A0A381SPF7"/>
<keyword evidence="7" id="KW-0238">DNA-binding</keyword>
<feature type="compositionally biased region" description="Basic and acidic residues" evidence="10">
    <location>
        <begin position="1"/>
        <end position="12"/>
    </location>
</feature>
<evidence type="ECO:0000259" key="12">
    <source>
        <dbReference type="Pfam" id="PF04963"/>
    </source>
</evidence>
<dbReference type="Pfam" id="PF04552">
    <property type="entry name" value="Sigma54_DBD"/>
    <property type="match status" value="1"/>
</dbReference>
<feature type="compositionally biased region" description="Basic and acidic residues" evidence="10">
    <location>
        <begin position="55"/>
        <end position="67"/>
    </location>
</feature>
<evidence type="ECO:0000256" key="4">
    <source>
        <dbReference type="ARBA" id="ARBA00022695"/>
    </source>
</evidence>
<dbReference type="EMBL" id="UINC01003079">
    <property type="protein sequence ID" value="SVA03163.1"/>
    <property type="molecule type" value="Genomic_DNA"/>
</dbReference>
<keyword evidence="9" id="KW-0175">Coiled coil</keyword>
<evidence type="ECO:0000256" key="10">
    <source>
        <dbReference type="SAM" id="MobiDB-lite"/>
    </source>
</evidence>
<evidence type="ECO:0000259" key="11">
    <source>
        <dbReference type="Pfam" id="PF04552"/>
    </source>
</evidence>
<evidence type="ECO:0000256" key="8">
    <source>
        <dbReference type="ARBA" id="ARBA00023163"/>
    </source>
</evidence>
<dbReference type="PROSITE" id="PS50044">
    <property type="entry name" value="SIGMA54_3"/>
    <property type="match status" value="1"/>
</dbReference>
<dbReference type="PANTHER" id="PTHR32248">
    <property type="entry name" value="RNA POLYMERASE SIGMA-54 FACTOR"/>
    <property type="match status" value="1"/>
</dbReference>
<sequence>MNSVDLEERILEELEENPALELSEPVETESDSESEESTEDVDWDEILNAEDEERTEGPYDRSKEEREVPVREVLTPVERLLEQIDLMDISATDRVIAESIIWNIDEQGYLAAEVELIADRLDVEVSDVERVLKVVQRMEPPGIGARDLQECLAVQLEVNGESDLAYKIVREKFEDFANRRFEQLEEELNCHRDDLQEAFDVISRLNPKPGEGSPTSDADYILPDLLVEEVDGKLLVSVNDGNLPDIRLSSLYENLLKAKNGNSSDVKIFLKKKVESAKWFVLAVQQRQLTMIKVMNAIINRQDAFFSGDTSILRPMILKDIADEIEMDISTVSRVTRGKYVQTPWGVFELKHFFSEGMVTESGEEVSTKLVKDVLKKIIDSENKGHPHSDDKLAEMMKEKGYLIARRTVAKYREQLKISVARLRRALP</sequence>
<keyword evidence="2" id="KW-0240">DNA-directed RNA polymerase</keyword>
<dbReference type="InterPro" id="IPR038709">
    <property type="entry name" value="RpoN_core-bd_sf"/>
</dbReference>
<keyword evidence="4" id="KW-0548">Nucleotidyltransferase</keyword>
<organism evidence="13">
    <name type="scientific">marine metagenome</name>
    <dbReference type="NCBI Taxonomy" id="408172"/>
    <lineage>
        <taxon>unclassified sequences</taxon>
        <taxon>metagenomes</taxon>
        <taxon>ecological metagenomes</taxon>
    </lineage>
</organism>
<evidence type="ECO:0000313" key="13">
    <source>
        <dbReference type="EMBL" id="SVA03163.1"/>
    </source>
</evidence>
<comment type="similarity">
    <text evidence="1">Belongs to the sigma-54 factor family.</text>
</comment>
<keyword evidence="3" id="KW-0808">Transferase</keyword>
<feature type="domain" description="RNA polymerase sigma factor 54 DNA-binding" evidence="11">
    <location>
        <begin position="269"/>
        <end position="425"/>
    </location>
</feature>
<protein>
    <recommendedName>
        <fullName evidence="14">RNA polymerase sigma-54 factor</fullName>
    </recommendedName>
</protein>
<dbReference type="InterPro" id="IPR007046">
    <property type="entry name" value="RNA_pol_sigma_54_core-bd"/>
</dbReference>
<dbReference type="PIRSF" id="PIRSF000774">
    <property type="entry name" value="RpoN"/>
    <property type="match status" value="1"/>
</dbReference>
<evidence type="ECO:0000256" key="6">
    <source>
        <dbReference type="ARBA" id="ARBA00023082"/>
    </source>
</evidence>
<feature type="coiled-coil region" evidence="9">
    <location>
        <begin position="174"/>
        <end position="201"/>
    </location>
</feature>
<dbReference type="GO" id="GO:0006352">
    <property type="term" value="P:DNA-templated transcription initiation"/>
    <property type="evidence" value="ECO:0007669"/>
    <property type="project" value="InterPro"/>
</dbReference>
<evidence type="ECO:0008006" key="14">
    <source>
        <dbReference type="Google" id="ProtNLM"/>
    </source>
</evidence>
<keyword evidence="5" id="KW-0805">Transcription regulation</keyword>
<dbReference type="Gene3D" id="1.10.10.60">
    <property type="entry name" value="Homeodomain-like"/>
    <property type="match status" value="1"/>
</dbReference>
<dbReference type="GO" id="GO:0003677">
    <property type="term" value="F:DNA binding"/>
    <property type="evidence" value="ECO:0007669"/>
    <property type="project" value="UniProtKB-KW"/>
</dbReference>
<evidence type="ECO:0000256" key="9">
    <source>
        <dbReference type="SAM" id="Coils"/>
    </source>
</evidence>
<feature type="domain" description="RNA polymerase sigma factor 54 core-binding" evidence="12">
    <location>
        <begin position="78"/>
        <end position="252"/>
    </location>
</feature>
<dbReference type="Pfam" id="PF04963">
    <property type="entry name" value="Sigma54_CBD"/>
    <property type="match status" value="1"/>
</dbReference>
<evidence type="ECO:0000256" key="2">
    <source>
        <dbReference type="ARBA" id="ARBA00022478"/>
    </source>
</evidence>
<dbReference type="PANTHER" id="PTHR32248:SF4">
    <property type="entry name" value="RNA POLYMERASE SIGMA-54 FACTOR"/>
    <property type="match status" value="1"/>
</dbReference>
<evidence type="ECO:0000256" key="5">
    <source>
        <dbReference type="ARBA" id="ARBA00023015"/>
    </source>
</evidence>
<keyword evidence="6" id="KW-0731">Sigma factor</keyword>
<dbReference type="PRINTS" id="PR00045">
    <property type="entry name" value="SIGMA54FCT"/>
</dbReference>
<feature type="region of interest" description="Disordered" evidence="10">
    <location>
        <begin position="1"/>
        <end position="67"/>
    </location>
</feature>
<evidence type="ECO:0000256" key="3">
    <source>
        <dbReference type="ARBA" id="ARBA00022679"/>
    </source>
</evidence>
<evidence type="ECO:0000256" key="1">
    <source>
        <dbReference type="ARBA" id="ARBA00008798"/>
    </source>
</evidence>
<gene>
    <name evidence="13" type="ORF">METZ01_LOCUS56017</name>
</gene>
<dbReference type="NCBIfam" id="TIGR02395">
    <property type="entry name" value="rpoN_sigma"/>
    <property type="match status" value="1"/>
</dbReference>
<dbReference type="GO" id="GO:0016779">
    <property type="term" value="F:nucleotidyltransferase activity"/>
    <property type="evidence" value="ECO:0007669"/>
    <property type="project" value="UniProtKB-KW"/>
</dbReference>
<reference evidence="13" key="1">
    <citation type="submission" date="2018-05" db="EMBL/GenBank/DDBJ databases">
        <authorList>
            <person name="Lanie J.A."/>
            <person name="Ng W.-L."/>
            <person name="Kazmierczak K.M."/>
            <person name="Andrzejewski T.M."/>
            <person name="Davidsen T.M."/>
            <person name="Wayne K.J."/>
            <person name="Tettelin H."/>
            <person name="Glass J.I."/>
            <person name="Rusch D."/>
            <person name="Podicherti R."/>
            <person name="Tsui H.-C.T."/>
            <person name="Winkler M.E."/>
        </authorList>
    </citation>
    <scope>NUCLEOTIDE SEQUENCE</scope>
</reference>
<dbReference type="GO" id="GO:0016987">
    <property type="term" value="F:sigma factor activity"/>
    <property type="evidence" value="ECO:0007669"/>
    <property type="project" value="UniProtKB-KW"/>
</dbReference>
<dbReference type="InterPro" id="IPR000394">
    <property type="entry name" value="RNA_pol_sigma_54"/>
</dbReference>
<dbReference type="Gene3D" id="1.10.10.1330">
    <property type="entry name" value="RNA polymerase sigma-54 factor, core-binding domain"/>
    <property type="match status" value="1"/>
</dbReference>
<dbReference type="GO" id="GO:0001216">
    <property type="term" value="F:DNA-binding transcription activator activity"/>
    <property type="evidence" value="ECO:0007669"/>
    <property type="project" value="InterPro"/>
</dbReference>
<name>A0A381SPF7_9ZZZZ</name>
<dbReference type="PROSITE" id="PS00718">
    <property type="entry name" value="SIGMA54_2"/>
    <property type="match status" value="1"/>
</dbReference>
<accession>A0A381SPF7</accession>